<dbReference type="EMBL" id="JAMWBK010000010">
    <property type="protein sequence ID" value="KAJ8901795.1"/>
    <property type="molecule type" value="Genomic_DNA"/>
</dbReference>
<dbReference type="InterPro" id="IPR025487">
    <property type="entry name" value="DUF4379"/>
</dbReference>
<dbReference type="Proteomes" id="UP001157974">
    <property type="component" value="Unassembled WGS sequence"/>
</dbReference>
<evidence type="ECO:0000259" key="1">
    <source>
        <dbReference type="Pfam" id="PF14311"/>
    </source>
</evidence>
<protein>
    <recommendedName>
        <fullName evidence="1">Treble clef zinc finger domain-containing protein</fullName>
    </recommendedName>
</protein>
<name>A0AAV8UH21_9RHOD</name>
<dbReference type="Pfam" id="PF14311">
    <property type="entry name" value="DUF4379"/>
    <property type="match status" value="1"/>
</dbReference>
<gene>
    <name evidence="2" type="ORF">NDN08_004001</name>
</gene>
<evidence type="ECO:0000313" key="3">
    <source>
        <dbReference type="Proteomes" id="UP001157974"/>
    </source>
</evidence>
<organism evidence="2 3">
    <name type="scientific">Rhodosorus marinus</name>
    <dbReference type="NCBI Taxonomy" id="101924"/>
    <lineage>
        <taxon>Eukaryota</taxon>
        <taxon>Rhodophyta</taxon>
        <taxon>Stylonematophyceae</taxon>
        <taxon>Stylonematales</taxon>
        <taxon>Stylonemataceae</taxon>
        <taxon>Rhodosorus</taxon>
    </lineage>
</organism>
<dbReference type="AlphaFoldDB" id="A0AAV8UH21"/>
<reference evidence="2 3" key="1">
    <citation type="journal article" date="2023" name="Nat. Commun.">
        <title>Origin of minicircular mitochondrial genomes in red algae.</title>
        <authorList>
            <person name="Lee Y."/>
            <person name="Cho C.H."/>
            <person name="Lee Y.M."/>
            <person name="Park S.I."/>
            <person name="Yang J.H."/>
            <person name="West J.A."/>
            <person name="Bhattacharya D."/>
            <person name="Yoon H.S."/>
        </authorList>
    </citation>
    <scope>NUCLEOTIDE SEQUENCE [LARGE SCALE GENOMIC DNA]</scope>
    <source>
        <strain evidence="2 3">CCMP1338</strain>
        <tissue evidence="2">Whole cell</tissue>
    </source>
</reference>
<evidence type="ECO:0000313" key="2">
    <source>
        <dbReference type="EMBL" id="KAJ8901795.1"/>
    </source>
</evidence>
<comment type="caution">
    <text evidence="2">The sequence shown here is derived from an EMBL/GenBank/DDBJ whole genome shotgun (WGS) entry which is preliminary data.</text>
</comment>
<accession>A0AAV8UH21</accession>
<sequence>MKMGFIGLRVCGEGLLEFRKAGAVCRGGRKGVLVTAKNGSLEERLNSVSFGYEREPLLRGLPGKCAGCPGRVRWTCPKGHVINAVEGSLCCKICPACLVEDSPLLRREKGGKSRLSLQEFKLLAVEKGGLCLSHKYYNSKTPLRWKCGKGHEWESTPENVRRGSWCPTCRKEERKLTIDDMRKTAQTFGGTCLSKTYSNIKEKLTWRCANGHIFEMAPNNIRRFSGSRKPSWCKECSKQETVTKVQQAKAVKTMLKVEPNRTKKSIVSS</sequence>
<keyword evidence="3" id="KW-1185">Reference proteome</keyword>
<proteinExistence type="predicted"/>
<feature type="domain" description="Treble clef zinc finger" evidence="1">
    <location>
        <begin position="137"/>
        <end position="171"/>
    </location>
</feature>